<dbReference type="InterPro" id="IPR051801">
    <property type="entry name" value="GH28_Enzymes"/>
</dbReference>
<dbReference type="Pfam" id="PF00295">
    <property type="entry name" value="Glyco_hydro_28"/>
    <property type="match status" value="1"/>
</dbReference>
<dbReference type="eggNOG" id="ENOG502QTKJ">
    <property type="taxonomic scope" value="Eukaryota"/>
</dbReference>
<dbReference type="Gene3D" id="2.160.20.10">
    <property type="entry name" value="Single-stranded right-handed beta-helix, Pectin lyase-like"/>
    <property type="match status" value="1"/>
</dbReference>
<dbReference type="Proteomes" id="UP000001058">
    <property type="component" value="Unassembled WGS sequence"/>
</dbReference>
<dbReference type="OrthoDB" id="187139at2759"/>
<dbReference type="KEGG" id="vcn:VOLCADRAFT_44529"/>
<dbReference type="GO" id="GO:0005975">
    <property type="term" value="P:carbohydrate metabolic process"/>
    <property type="evidence" value="ECO:0007669"/>
    <property type="project" value="InterPro"/>
</dbReference>
<protein>
    <recommendedName>
        <fullName evidence="7">Polygalacturonase</fullName>
    </recommendedName>
</protein>
<dbReference type="PANTHER" id="PTHR31339">
    <property type="entry name" value="PECTIN LYASE-RELATED"/>
    <property type="match status" value="1"/>
</dbReference>
<organism evidence="6">
    <name type="scientific">Volvox carteri f. nagariensis</name>
    <dbReference type="NCBI Taxonomy" id="3068"/>
    <lineage>
        <taxon>Eukaryota</taxon>
        <taxon>Viridiplantae</taxon>
        <taxon>Chlorophyta</taxon>
        <taxon>core chlorophytes</taxon>
        <taxon>Chlorophyceae</taxon>
        <taxon>CS clade</taxon>
        <taxon>Chlamydomonadales</taxon>
        <taxon>Volvocaceae</taxon>
        <taxon>Volvox</taxon>
    </lineage>
</organism>
<evidence type="ECO:0000256" key="2">
    <source>
        <dbReference type="ARBA" id="ARBA00022801"/>
    </source>
</evidence>
<feature type="non-terminal residue" evidence="5">
    <location>
        <position position="143"/>
    </location>
</feature>
<dbReference type="STRING" id="3068.D8TIV8"/>
<evidence type="ECO:0000256" key="4">
    <source>
        <dbReference type="RuleBase" id="RU361169"/>
    </source>
</evidence>
<dbReference type="InterPro" id="IPR011050">
    <property type="entry name" value="Pectin_lyase_fold/virulence"/>
</dbReference>
<accession>D8TIV8</accession>
<feature type="non-terminal residue" evidence="5">
    <location>
        <position position="1"/>
    </location>
</feature>
<evidence type="ECO:0000256" key="1">
    <source>
        <dbReference type="ARBA" id="ARBA00008834"/>
    </source>
</evidence>
<sequence length="143" mass="15532">QCRPRLVGVCESSGVQITEMALRDSAFWTLHVRDSEHVFMRGLVVEGDMNFPNNDGIDIDGSSNVTLLQSYVATADDAVCIKATSGGERAVRHVLVSNCTLRSRSAAVKLGSETKADMTNITFSHLKVLDSNRGLAIQLRDHG</sequence>
<evidence type="ECO:0000256" key="3">
    <source>
        <dbReference type="ARBA" id="ARBA00023295"/>
    </source>
</evidence>
<dbReference type="InParanoid" id="D8TIV8"/>
<keyword evidence="6" id="KW-1185">Reference proteome</keyword>
<dbReference type="GeneID" id="9617578"/>
<proteinExistence type="inferred from homology"/>
<dbReference type="SUPFAM" id="SSF51126">
    <property type="entry name" value="Pectin lyase-like"/>
    <property type="match status" value="1"/>
</dbReference>
<name>D8TIV8_VOLCA</name>
<dbReference type="EMBL" id="GL378324">
    <property type="protein sequence ID" value="EFJ52265.1"/>
    <property type="molecule type" value="Genomic_DNA"/>
</dbReference>
<dbReference type="GO" id="GO:0004650">
    <property type="term" value="F:polygalacturonase activity"/>
    <property type="evidence" value="ECO:0007669"/>
    <property type="project" value="InterPro"/>
</dbReference>
<gene>
    <name evidence="5" type="ORF">VOLCADRAFT_44529</name>
</gene>
<comment type="similarity">
    <text evidence="1 4">Belongs to the glycosyl hydrolase 28 family.</text>
</comment>
<keyword evidence="2 4" id="KW-0378">Hydrolase</keyword>
<dbReference type="InterPro" id="IPR000743">
    <property type="entry name" value="Glyco_hydro_28"/>
</dbReference>
<evidence type="ECO:0000313" key="5">
    <source>
        <dbReference type="EMBL" id="EFJ52265.1"/>
    </source>
</evidence>
<dbReference type="RefSeq" id="XP_002946338.1">
    <property type="nucleotide sequence ID" value="XM_002946292.1"/>
</dbReference>
<dbReference type="PANTHER" id="PTHR31339:SF9">
    <property type="entry name" value="PLASMIN AND FIBRONECTIN-BINDING PROTEIN A"/>
    <property type="match status" value="1"/>
</dbReference>
<dbReference type="InterPro" id="IPR012334">
    <property type="entry name" value="Pectin_lyas_fold"/>
</dbReference>
<reference evidence="5 6" key="1">
    <citation type="journal article" date="2010" name="Science">
        <title>Genomic analysis of organismal complexity in the multicellular green alga Volvox carteri.</title>
        <authorList>
            <person name="Prochnik S.E."/>
            <person name="Umen J."/>
            <person name="Nedelcu A.M."/>
            <person name="Hallmann A."/>
            <person name="Miller S.M."/>
            <person name="Nishii I."/>
            <person name="Ferris P."/>
            <person name="Kuo A."/>
            <person name="Mitros T."/>
            <person name="Fritz-Laylin L.K."/>
            <person name="Hellsten U."/>
            <person name="Chapman J."/>
            <person name="Simakov O."/>
            <person name="Rensing S.A."/>
            <person name="Terry A."/>
            <person name="Pangilinan J."/>
            <person name="Kapitonov V."/>
            <person name="Jurka J."/>
            <person name="Salamov A."/>
            <person name="Shapiro H."/>
            <person name="Schmutz J."/>
            <person name="Grimwood J."/>
            <person name="Lindquist E."/>
            <person name="Lucas S."/>
            <person name="Grigoriev I.V."/>
            <person name="Schmitt R."/>
            <person name="Kirk D."/>
            <person name="Rokhsar D.S."/>
        </authorList>
    </citation>
    <scope>NUCLEOTIDE SEQUENCE [LARGE SCALE GENOMIC DNA]</scope>
    <source>
        <strain evidence="6">f. Nagariensis / Eve</strain>
    </source>
</reference>
<evidence type="ECO:0000313" key="6">
    <source>
        <dbReference type="Proteomes" id="UP000001058"/>
    </source>
</evidence>
<keyword evidence="3 4" id="KW-0326">Glycosidase</keyword>
<dbReference type="AlphaFoldDB" id="D8TIV8"/>
<evidence type="ECO:0008006" key="7">
    <source>
        <dbReference type="Google" id="ProtNLM"/>
    </source>
</evidence>